<dbReference type="InterPro" id="IPR002129">
    <property type="entry name" value="PyrdxlP-dep_de-COase"/>
</dbReference>
<accession>A0A1I0B3J6</accession>
<dbReference type="EMBL" id="FOIE01000002">
    <property type="protein sequence ID" value="SET01342.1"/>
    <property type="molecule type" value="Genomic_DNA"/>
</dbReference>
<evidence type="ECO:0000256" key="6">
    <source>
        <dbReference type="PIRSR" id="PIRSR602129-50"/>
    </source>
</evidence>
<dbReference type="PANTHER" id="PTHR11999">
    <property type="entry name" value="GROUP II PYRIDOXAL-5-PHOSPHATE DECARBOXYLASE"/>
    <property type="match status" value="1"/>
</dbReference>
<evidence type="ECO:0000313" key="10">
    <source>
        <dbReference type="Proteomes" id="UP000198507"/>
    </source>
</evidence>
<feature type="compositionally biased region" description="Low complexity" evidence="8">
    <location>
        <begin position="528"/>
        <end position="549"/>
    </location>
</feature>
<dbReference type="GO" id="GO:0005737">
    <property type="term" value="C:cytoplasm"/>
    <property type="evidence" value="ECO:0007669"/>
    <property type="project" value="TreeGrafter"/>
</dbReference>
<evidence type="ECO:0000313" key="9">
    <source>
        <dbReference type="EMBL" id="SET01342.1"/>
    </source>
</evidence>
<evidence type="ECO:0000256" key="2">
    <source>
        <dbReference type="ARBA" id="ARBA00009533"/>
    </source>
</evidence>
<feature type="region of interest" description="Disordered" evidence="8">
    <location>
        <begin position="506"/>
        <end position="589"/>
    </location>
</feature>
<name>A0A1I0B3J6_9ACTN</name>
<dbReference type="SUPFAM" id="SSF53383">
    <property type="entry name" value="PLP-dependent transferases"/>
    <property type="match status" value="1"/>
</dbReference>
<dbReference type="Gene3D" id="3.40.640.10">
    <property type="entry name" value="Type I PLP-dependent aspartate aminotransferase-like (Major domain)"/>
    <property type="match status" value="1"/>
</dbReference>
<dbReference type="InterPro" id="IPR015424">
    <property type="entry name" value="PyrdxlP-dep_Trfase"/>
</dbReference>
<dbReference type="AlphaFoldDB" id="A0A1I0B3J6"/>
<evidence type="ECO:0000256" key="4">
    <source>
        <dbReference type="ARBA" id="ARBA00022898"/>
    </source>
</evidence>
<dbReference type="InterPro" id="IPR010977">
    <property type="entry name" value="Aromatic_deC"/>
</dbReference>
<gene>
    <name evidence="9" type="ORF">SAMN04488546_1095</name>
</gene>
<comment type="cofactor">
    <cofactor evidence="1 6 7">
        <name>pyridoxal 5'-phosphate</name>
        <dbReference type="ChEBI" id="CHEBI:597326"/>
    </cofactor>
</comment>
<reference evidence="10" key="1">
    <citation type="submission" date="2016-10" db="EMBL/GenBank/DDBJ databases">
        <authorList>
            <person name="Varghese N."/>
            <person name="Submissions S."/>
        </authorList>
    </citation>
    <scope>NUCLEOTIDE SEQUENCE [LARGE SCALE GENOMIC DNA]</scope>
    <source>
        <strain evidence="10">DSM 44209</strain>
    </source>
</reference>
<organism evidence="9 10">
    <name type="scientific">Geodermatophilus poikilotrophus</name>
    <dbReference type="NCBI Taxonomy" id="1333667"/>
    <lineage>
        <taxon>Bacteria</taxon>
        <taxon>Bacillati</taxon>
        <taxon>Actinomycetota</taxon>
        <taxon>Actinomycetes</taxon>
        <taxon>Geodermatophilales</taxon>
        <taxon>Geodermatophilaceae</taxon>
        <taxon>Geodermatophilus</taxon>
    </lineage>
</organism>
<dbReference type="GO" id="GO:0004058">
    <property type="term" value="F:aromatic-L-amino-acid decarboxylase activity"/>
    <property type="evidence" value="ECO:0007669"/>
    <property type="project" value="UniProtKB-ARBA"/>
</dbReference>
<sequence length="589" mass="62796">MSEPEPTPSAPHMTPEQFRRHGHEVVDWIADYWARIGSLPVRSPVAPGDVRAALPSAPPEDGEPFEAVLADLDRVVVPGLTHWQHPGFLGYFPANTSGPSVLGDLVSAGLGVQGMSWVTSPAATELEQHVLDWFAGLLGLPETFLSTGPGGGVVQDSSSGANLVALLAALHRAGGGETVRSGVRPDEYTVYVSAETHSSMEKAVRIAGLGSDAVRIVEVDGDLAMRPQSLRARLERDVARGYRPVLVCATVGTTSTTAVDPLAELGPICRDAGVWLHVDAAYAGVSAVVPELRGLQAGVEWADSYTTDAHKWLLTGFDATLFWVADRAALTGALAILPEYLRNAATDAGAVVDYRDWQIELGRRFRALKLWFVLRWYGAEGLRAHIRSGVALAQELAGWADADDRFDVVTPHPLSLVCLGPRWPEGVDADVATMTLLERLNDGGEVFLTHTTVRGQVVLRVAIGAPTTTRAHVERAWALLCEGHDWLAADFAESAAERAREQAERRAAAERVREDAAREETAREDAARAVALQPVEAPAAQDETAAQARAQEDLTPPEPAPQADADHPEADGVVPAHSGTDAGARGTGS</sequence>
<dbReference type="PRINTS" id="PR00800">
    <property type="entry name" value="YHDCRBOXLASE"/>
</dbReference>
<evidence type="ECO:0000256" key="8">
    <source>
        <dbReference type="SAM" id="MobiDB-lite"/>
    </source>
</evidence>
<evidence type="ECO:0000256" key="1">
    <source>
        <dbReference type="ARBA" id="ARBA00001933"/>
    </source>
</evidence>
<keyword evidence="10" id="KW-1185">Reference proteome</keyword>
<dbReference type="GO" id="GO:0006520">
    <property type="term" value="P:amino acid metabolic process"/>
    <property type="evidence" value="ECO:0007669"/>
    <property type="project" value="InterPro"/>
</dbReference>
<dbReference type="GO" id="GO:0030170">
    <property type="term" value="F:pyridoxal phosphate binding"/>
    <property type="evidence" value="ECO:0007669"/>
    <property type="project" value="InterPro"/>
</dbReference>
<dbReference type="Pfam" id="PF00282">
    <property type="entry name" value="Pyridoxal_deC"/>
    <property type="match status" value="1"/>
</dbReference>
<feature type="modified residue" description="N6-(pyridoxal phosphate)lysine" evidence="6">
    <location>
        <position position="311"/>
    </location>
</feature>
<keyword evidence="4 6" id="KW-0663">Pyridoxal phosphate</keyword>
<comment type="similarity">
    <text evidence="2 7">Belongs to the group II decarboxylase family.</text>
</comment>
<keyword evidence="3" id="KW-0210">Decarboxylase</keyword>
<dbReference type="Gene3D" id="3.90.1150.10">
    <property type="entry name" value="Aspartate Aminotransferase, domain 1"/>
    <property type="match status" value="1"/>
</dbReference>
<dbReference type="PANTHER" id="PTHR11999:SF70">
    <property type="entry name" value="MIP05841P"/>
    <property type="match status" value="1"/>
</dbReference>
<dbReference type="InterPro" id="IPR015422">
    <property type="entry name" value="PyrdxlP-dep_Trfase_small"/>
</dbReference>
<dbReference type="RefSeq" id="WP_245743318.1">
    <property type="nucleotide sequence ID" value="NZ_FOIE01000002.1"/>
</dbReference>
<feature type="compositionally biased region" description="Basic and acidic residues" evidence="8">
    <location>
        <begin position="506"/>
        <end position="527"/>
    </location>
</feature>
<dbReference type="InterPro" id="IPR015421">
    <property type="entry name" value="PyrdxlP-dep_Trfase_major"/>
</dbReference>
<keyword evidence="5 7" id="KW-0456">Lyase</keyword>
<proteinExistence type="inferred from homology"/>
<evidence type="ECO:0000256" key="5">
    <source>
        <dbReference type="ARBA" id="ARBA00023239"/>
    </source>
</evidence>
<dbReference type="Proteomes" id="UP000198507">
    <property type="component" value="Unassembled WGS sequence"/>
</dbReference>
<evidence type="ECO:0000256" key="7">
    <source>
        <dbReference type="RuleBase" id="RU000382"/>
    </source>
</evidence>
<dbReference type="GO" id="GO:0019752">
    <property type="term" value="P:carboxylic acid metabolic process"/>
    <property type="evidence" value="ECO:0007669"/>
    <property type="project" value="InterPro"/>
</dbReference>
<dbReference type="Gene3D" id="1.20.1340.10">
    <property type="entry name" value="dopa decarboxylase, N-terminal domain"/>
    <property type="match status" value="1"/>
</dbReference>
<protein>
    <submittedName>
        <fullName evidence="9">Aromatic-L-amino-acid decarboxylase</fullName>
    </submittedName>
</protein>
<evidence type="ECO:0000256" key="3">
    <source>
        <dbReference type="ARBA" id="ARBA00022793"/>
    </source>
</evidence>